<dbReference type="AlphaFoldDB" id="A0A1N7S4K9"/>
<name>A0A1N7S4K9_9BURK</name>
<keyword evidence="2" id="KW-1185">Reference proteome</keyword>
<evidence type="ECO:0000313" key="2">
    <source>
        <dbReference type="Proteomes" id="UP000195569"/>
    </source>
</evidence>
<protein>
    <submittedName>
        <fullName evidence="1">Uncharacterized protein</fullName>
    </submittedName>
</protein>
<comment type="caution">
    <text evidence="1">The sequence shown here is derived from an EMBL/GenBank/DDBJ whole genome shotgun (WGS) entry which is preliminary data.</text>
</comment>
<dbReference type="EMBL" id="CYGY02000032">
    <property type="protein sequence ID" value="SIT42344.1"/>
    <property type="molecule type" value="Genomic_DNA"/>
</dbReference>
<proteinExistence type="predicted"/>
<organism evidence="1 2">
    <name type="scientific">Paraburkholderia piptadeniae</name>
    <dbReference type="NCBI Taxonomy" id="1701573"/>
    <lineage>
        <taxon>Bacteria</taxon>
        <taxon>Pseudomonadati</taxon>
        <taxon>Pseudomonadota</taxon>
        <taxon>Betaproteobacteria</taxon>
        <taxon>Burkholderiales</taxon>
        <taxon>Burkholderiaceae</taxon>
        <taxon>Paraburkholderia</taxon>
    </lineage>
</organism>
<gene>
    <name evidence="1" type="ORF">BN2476_320062</name>
</gene>
<accession>A0A1N7S4K9</accession>
<evidence type="ECO:0000313" key="1">
    <source>
        <dbReference type="EMBL" id="SIT42344.1"/>
    </source>
</evidence>
<sequence length="99" mass="10776">MRAPVRRAGVHETPSAMELAERLHARPPVVAMDALRRAALKPCTPTVSRREATGLTPPAFYIPNARRDARPCARGIDGTPVRDEIFQKINARPATGALP</sequence>
<reference evidence="1" key="1">
    <citation type="submission" date="2016-12" db="EMBL/GenBank/DDBJ databases">
        <authorList>
            <person name="Moulin L."/>
        </authorList>
    </citation>
    <scope>NUCLEOTIDE SEQUENCE [LARGE SCALE GENOMIC DNA]</scope>
    <source>
        <strain evidence="1">STM 7183</strain>
    </source>
</reference>
<dbReference type="Proteomes" id="UP000195569">
    <property type="component" value="Unassembled WGS sequence"/>
</dbReference>